<dbReference type="EMBL" id="CP123584">
    <property type="protein sequence ID" value="WZK89375.1"/>
    <property type="molecule type" value="Genomic_DNA"/>
</dbReference>
<dbReference type="RefSeq" id="WP_406647597.1">
    <property type="nucleotide sequence ID" value="NZ_CP123584.1"/>
</dbReference>
<evidence type="ECO:0000259" key="1">
    <source>
        <dbReference type="Pfam" id="PF06568"/>
    </source>
</evidence>
<sequence length="71" mass="8082">MAHTTYMPNTGFGLIARMRDAVGTFFATRAQAAEFNRTYSELQGLSDRELNDIGIRRCDIADRVHKHIYCS</sequence>
<dbReference type="InterPro" id="IPR009506">
    <property type="entry name" value="YjiS-like"/>
</dbReference>
<protein>
    <submittedName>
        <fullName evidence="2">DUF1127 domain-containing protein</fullName>
    </submittedName>
</protein>
<name>A0ABZ2XTE8_9RHOB</name>
<dbReference type="Pfam" id="PF06568">
    <property type="entry name" value="YjiS-like"/>
    <property type="match status" value="1"/>
</dbReference>
<organism evidence="2 3">
    <name type="scientific">Aliisedimentitalea scapharcae</name>
    <dbReference type="NCBI Taxonomy" id="1524259"/>
    <lineage>
        <taxon>Bacteria</taxon>
        <taxon>Pseudomonadati</taxon>
        <taxon>Pseudomonadota</taxon>
        <taxon>Alphaproteobacteria</taxon>
        <taxon>Rhodobacterales</taxon>
        <taxon>Roseobacteraceae</taxon>
        <taxon>Aliisedimentitalea</taxon>
    </lineage>
</organism>
<evidence type="ECO:0000313" key="3">
    <source>
        <dbReference type="Proteomes" id="UP001623232"/>
    </source>
</evidence>
<reference evidence="2 3" key="1">
    <citation type="submission" date="2023-04" db="EMBL/GenBank/DDBJ databases">
        <title>Complete genome sequence of Alisedimentitalea scapharcae.</title>
        <authorList>
            <person name="Rong J.-C."/>
            <person name="Yi M.-L."/>
            <person name="Zhao Q."/>
        </authorList>
    </citation>
    <scope>NUCLEOTIDE SEQUENCE [LARGE SCALE GENOMIC DNA]</scope>
    <source>
        <strain evidence="2 3">KCTC 42119</strain>
    </source>
</reference>
<feature type="domain" description="YjiS-like" evidence="1">
    <location>
        <begin position="26"/>
        <end position="60"/>
    </location>
</feature>
<dbReference type="Proteomes" id="UP001623232">
    <property type="component" value="Chromosome"/>
</dbReference>
<evidence type="ECO:0000313" key="2">
    <source>
        <dbReference type="EMBL" id="WZK89375.1"/>
    </source>
</evidence>
<accession>A0ABZ2XTE8</accession>
<gene>
    <name evidence="2" type="ORF">QEZ52_02140</name>
</gene>
<keyword evidence="3" id="KW-1185">Reference proteome</keyword>
<proteinExistence type="predicted"/>